<proteinExistence type="predicted"/>
<sequence length="59" mass="6737">MVSCQAGVWVKERMVLGLQLKYLSISSHASVLALIQIAYHLNWCEHEHAQDVPQIAYEK</sequence>
<evidence type="ECO:0000313" key="2">
    <source>
        <dbReference type="Proteomes" id="UP000276133"/>
    </source>
</evidence>
<evidence type="ECO:0000313" key="1">
    <source>
        <dbReference type="EMBL" id="RMZ98640.1"/>
    </source>
</evidence>
<gene>
    <name evidence="1" type="ORF">BpHYR1_031478</name>
</gene>
<accession>A0A3M7PIV3</accession>
<dbReference type="Proteomes" id="UP000276133">
    <property type="component" value="Unassembled WGS sequence"/>
</dbReference>
<dbReference type="AlphaFoldDB" id="A0A3M7PIV3"/>
<keyword evidence="2" id="KW-1185">Reference proteome</keyword>
<reference evidence="1 2" key="1">
    <citation type="journal article" date="2018" name="Sci. Rep.">
        <title>Genomic signatures of local adaptation to the degree of environmental predictability in rotifers.</title>
        <authorList>
            <person name="Franch-Gras L."/>
            <person name="Hahn C."/>
            <person name="Garcia-Roger E.M."/>
            <person name="Carmona M.J."/>
            <person name="Serra M."/>
            <person name="Gomez A."/>
        </authorList>
    </citation>
    <scope>NUCLEOTIDE SEQUENCE [LARGE SCALE GENOMIC DNA]</scope>
    <source>
        <strain evidence="1">HYR1</strain>
    </source>
</reference>
<protein>
    <submittedName>
        <fullName evidence="1">Uncharacterized protein</fullName>
    </submittedName>
</protein>
<name>A0A3M7PIV3_BRAPC</name>
<comment type="caution">
    <text evidence="1">The sequence shown here is derived from an EMBL/GenBank/DDBJ whole genome shotgun (WGS) entry which is preliminary data.</text>
</comment>
<organism evidence="1 2">
    <name type="scientific">Brachionus plicatilis</name>
    <name type="common">Marine rotifer</name>
    <name type="synonym">Brachionus muelleri</name>
    <dbReference type="NCBI Taxonomy" id="10195"/>
    <lineage>
        <taxon>Eukaryota</taxon>
        <taxon>Metazoa</taxon>
        <taxon>Spiralia</taxon>
        <taxon>Gnathifera</taxon>
        <taxon>Rotifera</taxon>
        <taxon>Eurotatoria</taxon>
        <taxon>Monogononta</taxon>
        <taxon>Pseudotrocha</taxon>
        <taxon>Ploima</taxon>
        <taxon>Brachionidae</taxon>
        <taxon>Brachionus</taxon>
    </lineage>
</organism>
<dbReference type="EMBL" id="REGN01010651">
    <property type="protein sequence ID" value="RMZ98640.1"/>
    <property type="molecule type" value="Genomic_DNA"/>
</dbReference>